<dbReference type="GO" id="GO:0005524">
    <property type="term" value="F:ATP binding"/>
    <property type="evidence" value="ECO:0007669"/>
    <property type="project" value="UniProtKB-UniRule"/>
</dbReference>
<organism evidence="12 13">
    <name type="scientific">Fimbriimonas ginsengisoli Gsoil 348</name>
    <dbReference type="NCBI Taxonomy" id="661478"/>
    <lineage>
        <taxon>Bacteria</taxon>
        <taxon>Bacillati</taxon>
        <taxon>Armatimonadota</taxon>
        <taxon>Fimbriimonadia</taxon>
        <taxon>Fimbriimonadales</taxon>
        <taxon>Fimbriimonadaceae</taxon>
        <taxon>Fimbriimonas</taxon>
    </lineage>
</organism>
<dbReference type="GO" id="GO:0000287">
    <property type="term" value="F:magnesium ion binding"/>
    <property type="evidence" value="ECO:0007669"/>
    <property type="project" value="UniProtKB-UniRule"/>
</dbReference>
<feature type="binding site" evidence="11">
    <location>
        <position position="79"/>
    </location>
    <ligand>
        <name>substrate</name>
    </ligand>
</feature>
<feature type="binding site" evidence="11">
    <location>
        <position position="58"/>
    </location>
    <ligand>
        <name>substrate</name>
    </ligand>
</feature>
<comment type="function">
    <text evidence="11">Catalyzes the specific phosphorylation of the 3-hydroxyl group of shikimic acid using ATP as a cosubstrate.</text>
</comment>
<evidence type="ECO:0000256" key="6">
    <source>
        <dbReference type="ARBA" id="ARBA00022741"/>
    </source>
</evidence>
<dbReference type="Pfam" id="PF01202">
    <property type="entry name" value="SKI"/>
    <property type="match status" value="1"/>
</dbReference>
<comment type="cofactor">
    <cofactor evidence="11">
        <name>Mg(2+)</name>
        <dbReference type="ChEBI" id="CHEBI:18420"/>
    </cofactor>
    <text evidence="11">Binds 1 Mg(2+) ion per subunit.</text>
</comment>
<keyword evidence="8 11" id="KW-0067">ATP-binding</keyword>
<keyword evidence="11" id="KW-0479">Metal-binding</keyword>
<dbReference type="STRING" id="661478.OP10G_2413"/>
<reference evidence="12 13" key="1">
    <citation type="journal article" date="2014" name="PLoS ONE">
        <title>The first complete genome sequence of the class fimbriimonadia in the phylum armatimonadetes.</title>
        <authorList>
            <person name="Hu Z.Y."/>
            <person name="Wang Y.Z."/>
            <person name="Im W.T."/>
            <person name="Wang S.Y."/>
            <person name="Zhao G.P."/>
            <person name="Zheng H.J."/>
            <person name="Quan Z.X."/>
        </authorList>
    </citation>
    <scope>NUCLEOTIDE SEQUENCE [LARGE SCALE GENOMIC DNA]</scope>
    <source>
        <strain evidence="12">Gsoil 348</strain>
    </source>
</reference>
<comment type="catalytic activity">
    <reaction evidence="10 11">
        <text>shikimate + ATP = 3-phosphoshikimate + ADP + H(+)</text>
        <dbReference type="Rhea" id="RHEA:13121"/>
        <dbReference type="ChEBI" id="CHEBI:15378"/>
        <dbReference type="ChEBI" id="CHEBI:30616"/>
        <dbReference type="ChEBI" id="CHEBI:36208"/>
        <dbReference type="ChEBI" id="CHEBI:145989"/>
        <dbReference type="ChEBI" id="CHEBI:456216"/>
        <dbReference type="EC" id="2.7.1.71"/>
    </reaction>
</comment>
<dbReference type="OrthoDB" id="9800332at2"/>
<dbReference type="GO" id="GO:0009073">
    <property type="term" value="P:aromatic amino acid family biosynthetic process"/>
    <property type="evidence" value="ECO:0007669"/>
    <property type="project" value="UniProtKB-KW"/>
</dbReference>
<evidence type="ECO:0000256" key="1">
    <source>
        <dbReference type="ARBA" id="ARBA00004842"/>
    </source>
</evidence>
<gene>
    <name evidence="11" type="primary">aroK</name>
    <name evidence="12" type="ORF">OP10G_2413</name>
</gene>
<feature type="binding site" evidence="11">
    <location>
        <position position="137"/>
    </location>
    <ligand>
        <name>substrate</name>
    </ligand>
</feature>
<dbReference type="eggNOG" id="COG0703">
    <property type="taxonomic scope" value="Bacteria"/>
</dbReference>
<dbReference type="CDD" id="cd00464">
    <property type="entry name" value="SK"/>
    <property type="match status" value="1"/>
</dbReference>
<evidence type="ECO:0000256" key="3">
    <source>
        <dbReference type="ARBA" id="ARBA00012154"/>
    </source>
</evidence>
<dbReference type="SUPFAM" id="SSF52540">
    <property type="entry name" value="P-loop containing nucleoside triphosphate hydrolases"/>
    <property type="match status" value="1"/>
</dbReference>
<dbReference type="RefSeq" id="WP_025225659.1">
    <property type="nucleotide sequence ID" value="NZ_CP007139.1"/>
</dbReference>
<dbReference type="GO" id="GO:0004765">
    <property type="term" value="F:shikimate kinase activity"/>
    <property type="evidence" value="ECO:0007669"/>
    <property type="project" value="UniProtKB-UniRule"/>
</dbReference>
<dbReference type="EMBL" id="CP007139">
    <property type="protein sequence ID" value="AIE85781.1"/>
    <property type="molecule type" value="Genomic_DNA"/>
</dbReference>
<comment type="subunit">
    <text evidence="11">Monomer.</text>
</comment>
<dbReference type="GO" id="GO:0005829">
    <property type="term" value="C:cytosol"/>
    <property type="evidence" value="ECO:0007669"/>
    <property type="project" value="TreeGrafter"/>
</dbReference>
<keyword evidence="13" id="KW-1185">Reference proteome</keyword>
<protein>
    <recommendedName>
        <fullName evidence="3 11">Shikimate kinase</fullName>
        <shortName evidence="11">SK</shortName>
        <ecNumber evidence="3 11">2.7.1.71</ecNumber>
    </recommendedName>
</protein>
<proteinExistence type="inferred from homology"/>
<dbReference type="UniPathway" id="UPA00053">
    <property type="reaction ID" value="UER00088"/>
</dbReference>
<keyword evidence="5 11" id="KW-0808">Transferase</keyword>
<keyword evidence="11" id="KW-0460">Magnesium</keyword>
<keyword evidence="4 11" id="KW-0028">Amino-acid biosynthesis</keyword>
<evidence type="ECO:0000256" key="2">
    <source>
        <dbReference type="ARBA" id="ARBA00006997"/>
    </source>
</evidence>
<feature type="binding site" evidence="11">
    <location>
        <begin position="12"/>
        <end position="17"/>
    </location>
    <ligand>
        <name>ATP</name>
        <dbReference type="ChEBI" id="CHEBI:30616"/>
    </ligand>
</feature>
<dbReference type="InterPro" id="IPR000623">
    <property type="entry name" value="Shikimate_kinase/TSH1"/>
</dbReference>
<dbReference type="EC" id="2.7.1.71" evidence="3 11"/>
<accession>A0A068NQR0</accession>
<evidence type="ECO:0000256" key="10">
    <source>
        <dbReference type="ARBA" id="ARBA00048567"/>
    </source>
</evidence>
<evidence type="ECO:0000256" key="4">
    <source>
        <dbReference type="ARBA" id="ARBA00022605"/>
    </source>
</evidence>
<dbReference type="GO" id="GO:0008652">
    <property type="term" value="P:amino acid biosynthetic process"/>
    <property type="evidence" value="ECO:0007669"/>
    <property type="project" value="UniProtKB-KW"/>
</dbReference>
<dbReference type="Proteomes" id="UP000027982">
    <property type="component" value="Chromosome"/>
</dbReference>
<dbReference type="InterPro" id="IPR023000">
    <property type="entry name" value="Shikimate_kinase_CS"/>
</dbReference>
<dbReference type="KEGG" id="fgi:OP10G_2413"/>
<feature type="binding site" evidence="11">
    <location>
        <position position="16"/>
    </location>
    <ligand>
        <name>Mg(2+)</name>
        <dbReference type="ChEBI" id="CHEBI:18420"/>
    </ligand>
</feature>
<keyword evidence="11" id="KW-0963">Cytoplasm</keyword>
<dbReference type="PRINTS" id="PR01100">
    <property type="entry name" value="SHIKIMTKNASE"/>
</dbReference>
<evidence type="ECO:0000256" key="8">
    <source>
        <dbReference type="ARBA" id="ARBA00022840"/>
    </source>
</evidence>
<dbReference type="AlphaFoldDB" id="A0A068NQR0"/>
<dbReference type="PANTHER" id="PTHR21087">
    <property type="entry name" value="SHIKIMATE KINASE"/>
    <property type="match status" value="1"/>
</dbReference>
<dbReference type="Gene3D" id="3.40.50.300">
    <property type="entry name" value="P-loop containing nucleotide triphosphate hydrolases"/>
    <property type="match status" value="1"/>
</dbReference>
<keyword evidence="7 11" id="KW-0418">Kinase</keyword>
<dbReference type="PANTHER" id="PTHR21087:SF16">
    <property type="entry name" value="SHIKIMATE KINASE 1, CHLOROPLASTIC"/>
    <property type="match status" value="1"/>
</dbReference>
<sequence>MDRCWILLGMMGAGKSSIGRALAELSGREFLDTDLLMQTRLGRPIPQIFQIYGESTFRDHETSILRSLEPHAAVLATGGGIVLREENWKELRRLGITIFLDASVETITDRLARSKKKRPLLQVEDWPERVESLLEQRRELYRRADITVAVDDVDLELGAQRVYDALLGATA</sequence>
<comment type="pathway">
    <text evidence="1 11">Metabolic intermediate biosynthesis; chorismate biosynthesis; chorismate from D-erythrose 4-phosphate and phosphoenolpyruvate: step 5/7.</text>
</comment>
<feature type="binding site" evidence="11">
    <location>
        <position position="118"/>
    </location>
    <ligand>
        <name>ATP</name>
        <dbReference type="ChEBI" id="CHEBI:30616"/>
    </ligand>
</feature>
<evidence type="ECO:0000256" key="5">
    <source>
        <dbReference type="ARBA" id="ARBA00022679"/>
    </source>
</evidence>
<comment type="subcellular location">
    <subcellularLocation>
        <location evidence="11">Cytoplasm</location>
    </subcellularLocation>
</comment>
<keyword evidence="6 11" id="KW-0547">Nucleotide-binding</keyword>
<comment type="similarity">
    <text evidence="2 11">Belongs to the shikimate kinase family.</text>
</comment>
<dbReference type="InterPro" id="IPR031322">
    <property type="entry name" value="Shikimate/glucono_kinase"/>
</dbReference>
<evidence type="ECO:0000256" key="9">
    <source>
        <dbReference type="ARBA" id="ARBA00023141"/>
    </source>
</evidence>
<dbReference type="InterPro" id="IPR027417">
    <property type="entry name" value="P-loop_NTPase"/>
</dbReference>
<evidence type="ECO:0000256" key="11">
    <source>
        <dbReference type="HAMAP-Rule" id="MF_00109"/>
    </source>
</evidence>
<evidence type="ECO:0000313" key="12">
    <source>
        <dbReference type="EMBL" id="AIE85781.1"/>
    </source>
</evidence>
<evidence type="ECO:0000256" key="7">
    <source>
        <dbReference type="ARBA" id="ARBA00022777"/>
    </source>
</evidence>
<feature type="binding site" evidence="11">
    <location>
        <position position="34"/>
    </location>
    <ligand>
        <name>substrate</name>
    </ligand>
</feature>
<keyword evidence="9 11" id="KW-0057">Aromatic amino acid biosynthesis</keyword>
<comment type="caution">
    <text evidence="11">Lacks conserved residue(s) required for the propagation of feature annotation.</text>
</comment>
<dbReference type="HAMAP" id="MF_00109">
    <property type="entry name" value="Shikimate_kinase"/>
    <property type="match status" value="1"/>
</dbReference>
<dbReference type="GO" id="GO:0009423">
    <property type="term" value="P:chorismate biosynthetic process"/>
    <property type="evidence" value="ECO:0007669"/>
    <property type="project" value="UniProtKB-UniRule"/>
</dbReference>
<dbReference type="HOGENOM" id="CLU_057607_4_3_0"/>
<name>A0A068NQR0_FIMGI</name>
<dbReference type="PROSITE" id="PS01128">
    <property type="entry name" value="SHIKIMATE_KINASE"/>
    <property type="match status" value="1"/>
</dbReference>
<evidence type="ECO:0000313" key="13">
    <source>
        <dbReference type="Proteomes" id="UP000027982"/>
    </source>
</evidence>